<comment type="similarity">
    <text evidence="1">Belongs to the PPR family. P subfamily.</text>
</comment>
<reference evidence="5" key="1">
    <citation type="submission" date="2019-12" db="EMBL/GenBank/DDBJ databases">
        <authorList>
            <person name="Scholes J."/>
        </authorList>
    </citation>
    <scope>NUCLEOTIDE SEQUENCE</scope>
</reference>
<evidence type="ECO:0000256" key="3">
    <source>
        <dbReference type="PROSITE-ProRule" id="PRU00708"/>
    </source>
</evidence>
<feature type="compositionally biased region" description="Polar residues" evidence="4">
    <location>
        <begin position="657"/>
        <end position="667"/>
    </location>
</feature>
<dbReference type="PANTHER" id="PTHR45717">
    <property type="entry name" value="OS12G0527900 PROTEIN"/>
    <property type="match status" value="1"/>
</dbReference>
<organism evidence="5 6">
    <name type="scientific">Striga hermonthica</name>
    <name type="common">Purple witchweed</name>
    <name type="synonym">Buchnera hermonthica</name>
    <dbReference type="NCBI Taxonomy" id="68872"/>
    <lineage>
        <taxon>Eukaryota</taxon>
        <taxon>Viridiplantae</taxon>
        <taxon>Streptophyta</taxon>
        <taxon>Embryophyta</taxon>
        <taxon>Tracheophyta</taxon>
        <taxon>Spermatophyta</taxon>
        <taxon>Magnoliopsida</taxon>
        <taxon>eudicotyledons</taxon>
        <taxon>Gunneridae</taxon>
        <taxon>Pentapetalae</taxon>
        <taxon>asterids</taxon>
        <taxon>lamiids</taxon>
        <taxon>Lamiales</taxon>
        <taxon>Orobanchaceae</taxon>
        <taxon>Buchnereae</taxon>
        <taxon>Striga</taxon>
    </lineage>
</organism>
<feature type="repeat" description="PPR" evidence="3">
    <location>
        <begin position="375"/>
        <end position="409"/>
    </location>
</feature>
<evidence type="ECO:0000256" key="4">
    <source>
        <dbReference type="SAM" id="MobiDB-lite"/>
    </source>
</evidence>
<evidence type="ECO:0000256" key="1">
    <source>
        <dbReference type="ARBA" id="ARBA00007626"/>
    </source>
</evidence>
<dbReference type="NCBIfam" id="TIGR00756">
    <property type="entry name" value="PPR"/>
    <property type="match status" value="1"/>
</dbReference>
<keyword evidence="2" id="KW-0677">Repeat</keyword>
<dbReference type="InterPro" id="IPR011990">
    <property type="entry name" value="TPR-like_helical_dom_sf"/>
</dbReference>
<evidence type="ECO:0000313" key="5">
    <source>
        <dbReference type="EMBL" id="CAA0832708.1"/>
    </source>
</evidence>
<dbReference type="EMBL" id="CACSLK010027837">
    <property type="protein sequence ID" value="CAA0832708.1"/>
    <property type="molecule type" value="Genomic_DNA"/>
</dbReference>
<gene>
    <name evidence="5" type="ORF">SHERM_27982</name>
</gene>
<dbReference type="GO" id="GO:0003729">
    <property type="term" value="F:mRNA binding"/>
    <property type="evidence" value="ECO:0007669"/>
    <property type="project" value="UniProtKB-ARBA"/>
</dbReference>
<feature type="region of interest" description="Disordered" evidence="4">
    <location>
        <begin position="653"/>
        <end position="721"/>
    </location>
</feature>
<dbReference type="Proteomes" id="UP001153555">
    <property type="component" value="Unassembled WGS sequence"/>
</dbReference>
<evidence type="ECO:0000256" key="2">
    <source>
        <dbReference type="ARBA" id="ARBA00022737"/>
    </source>
</evidence>
<dbReference type="PROSITE" id="PS51375">
    <property type="entry name" value="PPR"/>
    <property type="match status" value="1"/>
</dbReference>
<accession>A0A9N7NEK5</accession>
<dbReference type="GO" id="GO:0005739">
    <property type="term" value="C:mitochondrion"/>
    <property type="evidence" value="ECO:0007669"/>
    <property type="project" value="TreeGrafter"/>
</dbReference>
<dbReference type="Pfam" id="PF13041">
    <property type="entry name" value="PPR_2"/>
    <property type="match status" value="2"/>
</dbReference>
<dbReference type="FunFam" id="1.25.40.10:FF:000799">
    <property type="entry name" value="Pentatricopeptide repeat-containing protein At1g07590, mitochondrial"/>
    <property type="match status" value="1"/>
</dbReference>
<proteinExistence type="inferred from homology"/>
<dbReference type="OrthoDB" id="185373at2759"/>
<dbReference type="PANTHER" id="PTHR45717:SF11">
    <property type="entry name" value="PENTACOTRIPEPTIDE-REPEAT REGION OF PRORP DOMAIN-CONTAINING PROTEIN"/>
    <property type="match status" value="1"/>
</dbReference>
<comment type="caution">
    <text evidence="5">The sequence shown here is derived from an EMBL/GenBank/DDBJ whole genome shotgun (WGS) entry which is preliminary data.</text>
</comment>
<dbReference type="FunFam" id="1.25.40.10:FF:002174">
    <property type="entry name" value="Pentatricopeptide repeat-containing protein mitochondrial"/>
    <property type="match status" value="1"/>
</dbReference>
<dbReference type="Gene3D" id="1.25.40.10">
    <property type="entry name" value="Tetratricopeptide repeat domain"/>
    <property type="match status" value="3"/>
</dbReference>
<sequence>MRATAIVFLERRAFGAIRRTLGIHSMLHRDFRPTFSFCTLTSQDGTLNHAREISSESGEEPTQGEANSLSLSIEKLGKGEPVATAFQSWMGDGLPIHGGDIFHTINRLRRLKSIKRALEVMEWVIRERPYRPKELDYSYLLEFTMKHHGVPQGETLFSRIPSEFQNGLLYNNLVLGCLDKGLISLSRAYMKKMRELGHPISYLVFNRLIILHSSLSRRKSIPKILTQMKADKVIPHASTYNILLKIEADKHNIEGLVRVFGDMKRASVEPNEITYCIMAVSHAVARLYIACGSYTEKIEKCMTGHNWSTLDILVMLYGYLRSEKELEKTWARIRGLPHVRSKSYVLAVEAFGRAGNHSRAEEIWLQMASEKGLESTEHFNSMIGVHCRNGLVTRATGLYKDMEKKLCKPNSITFRHLALGCLRAGLVKEGVRTLELGMGFETSDKVKRSTPWLETTYLILEIFAERGDVDNVERLFEELKRGNFTRYTFVYNSLIKAYVKAKVYEPNLLRRMILDGCRPDAETYSLMKLIEQFRSGQGLIKQPTGWVRVPVEYLEGFKSQRENEGKREVEFSPPVELAREAKHIGILQTRKWTYTGTIGNVGALSYLQLLDHEPPKVQSPSETLRHRSLSPMRQNRIGEILVKGEPYLSAPPGFTVPISSPISGNLSTKREMEKQRRSPSFDGSVSRPGAQPSPSDKPGPNSVSLAKPFPHAKGTDPSENF</sequence>
<protein>
    <submittedName>
        <fullName evidence="5">Pentatricopeptide repeat-containing protein -mitochondrial</fullName>
    </submittedName>
</protein>
<dbReference type="AlphaFoldDB" id="A0A9N7NEK5"/>
<evidence type="ECO:0000313" key="6">
    <source>
        <dbReference type="Proteomes" id="UP001153555"/>
    </source>
</evidence>
<dbReference type="InterPro" id="IPR002885">
    <property type="entry name" value="PPR_rpt"/>
</dbReference>
<name>A0A9N7NEK5_STRHE</name>
<keyword evidence="6" id="KW-1185">Reference proteome</keyword>